<sequence>MAISVYLRVSGNIHQMIRRTMILIAGILSTACMAAANDWHAYIRLVEQADGKTLQALPQEINRIGDTLDDRQTEALTTALSRALIKDPVAVITATRALDHNADPLKQRFGSSFICAIPGMTHFTQQQIEAYFARAEPALKRAGPEAAGCLGTLQEVIEEVRQEIAQHPAR</sequence>
<dbReference type="STRING" id="634500.EbC_20630"/>
<protein>
    <submittedName>
        <fullName evidence="1">Uncharacterized protein</fullName>
    </submittedName>
</protein>
<dbReference type="EMBL" id="FP236843">
    <property type="protein sequence ID" value="CAX59594.1"/>
    <property type="molecule type" value="Genomic_DNA"/>
</dbReference>
<name>D8MRY7_ERWBE</name>
<keyword evidence="2" id="KW-1185">Reference proteome</keyword>
<dbReference type="RefSeq" id="WP_013202084.1">
    <property type="nucleotide sequence ID" value="NC_014306.1"/>
</dbReference>
<dbReference type="eggNOG" id="ENOG5033XHN">
    <property type="taxonomic scope" value="Bacteria"/>
</dbReference>
<dbReference type="Proteomes" id="UP000008793">
    <property type="component" value="Chromosome"/>
</dbReference>
<reference evidence="1 2" key="1">
    <citation type="journal article" date="2010" name="BMC Genomics">
        <title>Genome comparison of the epiphytic bacteria Erwinia billingiae and E. tasmaniensis with the pear pathogen E. pyrifoliae.</title>
        <authorList>
            <person name="Kube M."/>
            <person name="Migdoll A.M."/>
            <person name="Gehring I."/>
            <person name="Heitmann K."/>
            <person name="Mayer Y."/>
            <person name="Kuhl H."/>
            <person name="Knaust F."/>
            <person name="Geider K."/>
            <person name="Reinhardt R."/>
        </authorList>
    </citation>
    <scope>NUCLEOTIDE SEQUENCE [LARGE SCALE GENOMIC DNA]</scope>
    <source>
        <strain evidence="1 2">Eb661</strain>
    </source>
</reference>
<evidence type="ECO:0000313" key="1">
    <source>
        <dbReference type="EMBL" id="CAX59594.1"/>
    </source>
</evidence>
<dbReference type="HOGENOM" id="CLU_1568330_0_0_6"/>
<dbReference type="KEGG" id="ebi:EbC_20630"/>
<proteinExistence type="predicted"/>
<gene>
    <name evidence="1" type="ordered locus">EbC_20630</name>
</gene>
<evidence type="ECO:0000313" key="2">
    <source>
        <dbReference type="Proteomes" id="UP000008793"/>
    </source>
</evidence>
<organism evidence="2">
    <name type="scientific">Erwinia billingiae (strain Eb661)</name>
    <dbReference type="NCBI Taxonomy" id="634500"/>
    <lineage>
        <taxon>Bacteria</taxon>
        <taxon>Pseudomonadati</taxon>
        <taxon>Pseudomonadota</taxon>
        <taxon>Gammaproteobacteria</taxon>
        <taxon>Enterobacterales</taxon>
        <taxon>Erwiniaceae</taxon>
        <taxon>Erwinia</taxon>
    </lineage>
</organism>
<dbReference type="GeneID" id="90512083"/>
<accession>D8MRY7</accession>
<dbReference type="AlphaFoldDB" id="D8MRY7"/>